<dbReference type="OrthoDB" id="5518075at2"/>
<organism evidence="2 3">
    <name type="scientific">Polyangium fumosum</name>
    <dbReference type="NCBI Taxonomy" id="889272"/>
    <lineage>
        <taxon>Bacteria</taxon>
        <taxon>Pseudomonadati</taxon>
        <taxon>Myxococcota</taxon>
        <taxon>Polyangia</taxon>
        <taxon>Polyangiales</taxon>
        <taxon>Polyangiaceae</taxon>
        <taxon>Polyangium</taxon>
    </lineage>
</organism>
<feature type="chain" id="PRO_5020695660" evidence="1">
    <location>
        <begin position="20"/>
        <end position="431"/>
    </location>
</feature>
<reference evidence="2 3" key="1">
    <citation type="submission" date="2019-04" db="EMBL/GenBank/DDBJ databases">
        <authorList>
            <person name="Li Y."/>
            <person name="Wang J."/>
        </authorList>
    </citation>
    <scope>NUCLEOTIDE SEQUENCE [LARGE SCALE GENOMIC DNA]</scope>
    <source>
        <strain evidence="2 3">DSM 14668</strain>
    </source>
</reference>
<sequence length="431" mass="45844">MKSKPFFRAVLLAAAGALSSCFPGDDPSLGRFCASPSEGGEYCVSTERSPSSAWAEAKVHGTLPIQMWAEWPEDVTLDELVRSRGKLDAWFADIDEVLFSLRVNAQSAESYRASMDGRMGELLRQAKRKQRQILSEEPVDAIGNFKAALVEKANAEKDPLVAAIASDKQAMGAARSIIDGAKEDASLLGAAYKNLVAEYSSYRATEAAETEAYEKLADEASTTTLDTIDGVEQAILSAAKAASAKPNDLVLHAFELSAEILQFDLTSEEAIAPHTEFMAAHGAAMPDMTSGAQRSIHAMLGYVEQRVKRSDKTATSLVTGLVLRRHALALLGAGPVAGEDAMASRSVKASAAFQADTGALLAQLDEAGATGSALASPDAAKRRRTLKRLLQLKPLCAEGSSSFREAACKPLRQRFAAMAAELETLESTEGL</sequence>
<name>A0A4V5PMA5_9BACT</name>
<dbReference type="RefSeq" id="WP_136935486.1">
    <property type="nucleotide sequence ID" value="NZ_SSMQ01000088.1"/>
</dbReference>
<dbReference type="EMBL" id="SSMQ01000088">
    <property type="protein sequence ID" value="TKC96416.1"/>
    <property type="molecule type" value="Genomic_DNA"/>
</dbReference>
<evidence type="ECO:0000313" key="2">
    <source>
        <dbReference type="EMBL" id="TKC96416.1"/>
    </source>
</evidence>
<keyword evidence="3" id="KW-1185">Reference proteome</keyword>
<evidence type="ECO:0000256" key="1">
    <source>
        <dbReference type="SAM" id="SignalP"/>
    </source>
</evidence>
<keyword evidence="1" id="KW-0732">Signal</keyword>
<gene>
    <name evidence="2" type="ORF">E8A74_45750</name>
</gene>
<dbReference type="Proteomes" id="UP000309215">
    <property type="component" value="Unassembled WGS sequence"/>
</dbReference>
<dbReference type="PROSITE" id="PS51257">
    <property type="entry name" value="PROKAR_LIPOPROTEIN"/>
    <property type="match status" value="1"/>
</dbReference>
<feature type="signal peptide" evidence="1">
    <location>
        <begin position="1"/>
        <end position="19"/>
    </location>
</feature>
<proteinExistence type="predicted"/>
<evidence type="ECO:0000313" key="3">
    <source>
        <dbReference type="Proteomes" id="UP000309215"/>
    </source>
</evidence>
<comment type="caution">
    <text evidence="2">The sequence shown here is derived from an EMBL/GenBank/DDBJ whole genome shotgun (WGS) entry which is preliminary data.</text>
</comment>
<accession>A0A4V5PMA5</accession>
<dbReference type="AlphaFoldDB" id="A0A4V5PMA5"/>
<protein>
    <submittedName>
        <fullName evidence="2">Uncharacterized protein</fullName>
    </submittedName>
</protein>